<protein>
    <submittedName>
        <fullName evidence="1">Uncharacterized protein</fullName>
    </submittedName>
</protein>
<gene>
    <name evidence="1" type="ORF">CHIRRI_LOCUS9108</name>
</gene>
<dbReference type="Proteomes" id="UP001153620">
    <property type="component" value="Chromosome 2"/>
</dbReference>
<dbReference type="AlphaFoldDB" id="A0A9P0J009"/>
<keyword evidence="2" id="KW-1185">Reference proteome</keyword>
<name>A0A9P0J009_9DIPT</name>
<evidence type="ECO:0000313" key="1">
    <source>
        <dbReference type="EMBL" id="CAH1723946.1"/>
    </source>
</evidence>
<evidence type="ECO:0000313" key="2">
    <source>
        <dbReference type="Proteomes" id="UP001153620"/>
    </source>
</evidence>
<reference evidence="1" key="2">
    <citation type="submission" date="2022-10" db="EMBL/GenBank/DDBJ databases">
        <authorList>
            <consortium name="ENA_rothamsted_submissions"/>
            <consortium name="culmorum"/>
            <person name="King R."/>
        </authorList>
    </citation>
    <scope>NUCLEOTIDE SEQUENCE</scope>
</reference>
<sequence length="168" mass="19175">MYQSLVKSRIINIIKNKKKRKIKMKFISIKILCLAIFVNFTASTLINRNAQTENINDLRYPKPVNITSIFPFRVLKSIFNMTSIDMSLERGSNRITSQVSAVVDVLRRVLRYMVRNALSVSPLRTNQPTPESTTVIDINDSRVSIDLPVFTVVNETITNSKNESINII</sequence>
<proteinExistence type="predicted"/>
<dbReference type="EMBL" id="OU895878">
    <property type="protein sequence ID" value="CAH1723946.1"/>
    <property type="molecule type" value="Genomic_DNA"/>
</dbReference>
<reference evidence="1" key="1">
    <citation type="submission" date="2022-01" db="EMBL/GenBank/DDBJ databases">
        <authorList>
            <person name="King R."/>
        </authorList>
    </citation>
    <scope>NUCLEOTIDE SEQUENCE</scope>
</reference>
<accession>A0A9P0J009</accession>
<organism evidence="1 2">
    <name type="scientific">Chironomus riparius</name>
    <dbReference type="NCBI Taxonomy" id="315576"/>
    <lineage>
        <taxon>Eukaryota</taxon>
        <taxon>Metazoa</taxon>
        <taxon>Ecdysozoa</taxon>
        <taxon>Arthropoda</taxon>
        <taxon>Hexapoda</taxon>
        <taxon>Insecta</taxon>
        <taxon>Pterygota</taxon>
        <taxon>Neoptera</taxon>
        <taxon>Endopterygota</taxon>
        <taxon>Diptera</taxon>
        <taxon>Nematocera</taxon>
        <taxon>Chironomoidea</taxon>
        <taxon>Chironomidae</taxon>
        <taxon>Chironominae</taxon>
        <taxon>Chironomus</taxon>
    </lineage>
</organism>